<proteinExistence type="predicted"/>
<dbReference type="EMBL" id="CP041636">
    <property type="protein sequence ID" value="QDO97995.1"/>
    <property type="molecule type" value="Genomic_DNA"/>
</dbReference>
<dbReference type="OrthoDB" id="8443104at2"/>
<dbReference type="AlphaFoldDB" id="A0A516H2N2"/>
<evidence type="ECO:0000313" key="2">
    <source>
        <dbReference type="Proteomes" id="UP000317496"/>
    </source>
</evidence>
<dbReference type="KEGG" id="fer:FNB15_12260"/>
<keyword evidence="2" id="KW-1185">Reference proteome</keyword>
<sequence length="181" mass="20086">MTLHSFRFPLIALTAVVLAGLLSACSGSYQTRVPPCPRVGILGDANKATQYRDGPGRDLTDVTFETELLDFNGSCKYEDKQATVVISFVLQVGAARGPAASQAEAQVPYFVAVVDKQQNILSRNRFVARIPFKDGQRRVIVADEFEQVLPLQGRPTFDYEILVGLEIPQDQLNRIRQQRGF</sequence>
<dbReference type="RefSeq" id="WP_144068976.1">
    <property type="nucleotide sequence ID" value="NZ_CP041636.1"/>
</dbReference>
<reference evidence="1 2" key="1">
    <citation type="submission" date="2019-07" db="EMBL/GenBank/DDBJ databases">
        <title>Genome sequencing for Ferrovibrio sp. K5.</title>
        <authorList>
            <person name="Park S.-J."/>
        </authorList>
    </citation>
    <scope>NUCLEOTIDE SEQUENCE [LARGE SCALE GENOMIC DNA]</scope>
    <source>
        <strain evidence="1 2">K5</strain>
    </source>
</reference>
<evidence type="ECO:0008006" key="3">
    <source>
        <dbReference type="Google" id="ProtNLM"/>
    </source>
</evidence>
<dbReference type="PROSITE" id="PS51257">
    <property type="entry name" value="PROKAR_LIPOPROTEIN"/>
    <property type="match status" value="1"/>
</dbReference>
<dbReference type="Proteomes" id="UP000317496">
    <property type="component" value="Chromosome"/>
</dbReference>
<gene>
    <name evidence="1" type="ORF">FNB15_12260</name>
</gene>
<accession>A0A516H2N2</accession>
<name>A0A516H2N2_9PROT</name>
<evidence type="ECO:0000313" key="1">
    <source>
        <dbReference type="EMBL" id="QDO97995.1"/>
    </source>
</evidence>
<protein>
    <recommendedName>
        <fullName evidence="3">Lipoprotein</fullName>
    </recommendedName>
</protein>
<organism evidence="1 2">
    <name type="scientific">Ferrovibrio terrae</name>
    <dbReference type="NCBI Taxonomy" id="2594003"/>
    <lineage>
        <taxon>Bacteria</taxon>
        <taxon>Pseudomonadati</taxon>
        <taxon>Pseudomonadota</taxon>
        <taxon>Alphaproteobacteria</taxon>
        <taxon>Rhodospirillales</taxon>
        <taxon>Rhodospirillaceae</taxon>
        <taxon>Ferrovibrio</taxon>
    </lineage>
</organism>